<dbReference type="InterPro" id="IPR020901">
    <property type="entry name" value="Prtase_inh_Kunz-CS"/>
</dbReference>
<protein>
    <recommendedName>
        <fullName evidence="2">BPTI/Kunitz inhibitor domain-containing protein</fullName>
    </recommendedName>
</protein>
<dbReference type="Proteomes" id="UP001162483">
    <property type="component" value="Unassembled WGS sequence"/>
</dbReference>
<name>A0ABN9HIV3_9NEOB</name>
<dbReference type="PANTHER" id="PTHR46751:SF1">
    <property type="entry name" value="WAP FOUR-DISULFIDE CORE DOMAIN PROTEIN 6A"/>
    <property type="match status" value="1"/>
</dbReference>
<dbReference type="InterPro" id="IPR002223">
    <property type="entry name" value="Kunitz_BPTI"/>
</dbReference>
<dbReference type="PROSITE" id="PS00280">
    <property type="entry name" value="BPTI_KUNITZ_1"/>
    <property type="match status" value="1"/>
</dbReference>
<gene>
    <name evidence="3" type="ORF">SPARVUS_LOCUS16080693</name>
</gene>
<keyword evidence="1" id="KW-1015">Disulfide bond</keyword>
<keyword evidence="4" id="KW-1185">Reference proteome</keyword>
<dbReference type="EMBL" id="CATNWA010021021">
    <property type="protein sequence ID" value="CAI9621034.1"/>
    <property type="molecule type" value="Genomic_DNA"/>
</dbReference>
<evidence type="ECO:0000313" key="3">
    <source>
        <dbReference type="EMBL" id="CAI9621034.1"/>
    </source>
</evidence>
<reference evidence="3" key="1">
    <citation type="submission" date="2023-05" db="EMBL/GenBank/DDBJ databases">
        <authorList>
            <person name="Stuckert A."/>
        </authorList>
    </citation>
    <scope>NUCLEOTIDE SEQUENCE</scope>
</reference>
<organism evidence="3 4">
    <name type="scientific">Staurois parvus</name>
    <dbReference type="NCBI Taxonomy" id="386267"/>
    <lineage>
        <taxon>Eukaryota</taxon>
        <taxon>Metazoa</taxon>
        <taxon>Chordata</taxon>
        <taxon>Craniata</taxon>
        <taxon>Vertebrata</taxon>
        <taxon>Euteleostomi</taxon>
        <taxon>Amphibia</taxon>
        <taxon>Batrachia</taxon>
        <taxon>Anura</taxon>
        <taxon>Neobatrachia</taxon>
        <taxon>Ranoidea</taxon>
        <taxon>Ranidae</taxon>
        <taxon>Staurois</taxon>
    </lineage>
</organism>
<dbReference type="SMART" id="SM00131">
    <property type="entry name" value="KU"/>
    <property type="match status" value="2"/>
</dbReference>
<evidence type="ECO:0000313" key="4">
    <source>
        <dbReference type="Proteomes" id="UP001162483"/>
    </source>
</evidence>
<dbReference type="Gene3D" id="4.10.410.10">
    <property type="entry name" value="Pancreatic trypsin inhibitor Kunitz domain"/>
    <property type="match status" value="3"/>
</dbReference>
<evidence type="ECO:0000259" key="2">
    <source>
        <dbReference type="PROSITE" id="PS50279"/>
    </source>
</evidence>
<dbReference type="PANTHER" id="PTHR46751">
    <property type="entry name" value="EPPIN"/>
    <property type="match status" value="1"/>
</dbReference>
<comment type="caution">
    <text evidence="3">The sequence shown here is derived from an EMBL/GenBank/DDBJ whole genome shotgun (WGS) entry which is preliminary data.</text>
</comment>
<feature type="domain" description="BPTI/Kunitz inhibitor" evidence="2">
    <location>
        <begin position="34"/>
        <end position="84"/>
    </location>
</feature>
<sequence length="158" mass="17518">MIWRQALAIFICGGCEGNANNFHTKEACEIREICDLPKDPGPCEAFMPHFYYDKNTGTCELFIYGGCKGNANNFRTKEACENACQSQPGICYLPKEVGPCEALMPRFYYDKNTGTCELFIYGGCKGNANNFSTKEACENACQSQPGICCVCYLCVAQR</sequence>
<evidence type="ECO:0000256" key="1">
    <source>
        <dbReference type="ARBA" id="ARBA00023157"/>
    </source>
</evidence>
<dbReference type="InterPro" id="IPR036880">
    <property type="entry name" value="Kunitz_BPTI_sf"/>
</dbReference>
<dbReference type="PROSITE" id="PS50279">
    <property type="entry name" value="BPTI_KUNITZ_2"/>
    <property type="match status" value="2"/>
</dbReference>
<dbReference type="Pfam" id="PF00014">
    <property type="entry name" value="Kunitz_BPTI"/>
    <property type="match status" value="3"/>
</dbReference>
<dbReference type="SUPFAM" id="SSF57362">
    <property type="entry name" value="BPTI-like"/>
    <property type="match status" value="2"/>
</dbReference>
<feature type="domain" description="BPTI/Kunitz inhibitor" evidence="2">
    <location>
        <begin position="91"/>
        <end position="141"/>
    </location>
</feature>
<dbReference type="PRINTS" id="PR00759">
    <property type="entry name" value="BASICPTASE"/>
</dbReference>
<proteinExistence type="predicted"/>
<accession>A0ABN9HIV3</accession>
<dbReference type="InterPro" id="IPR051388">
    <property type="entry name" value="Serpin_venom_toxin"/>
</dbReference>
<dbReference type="CDD" id="cd00109">
    <property type="entry name" value="Kunitz-type"/>
    <property type="match status" value="2"/>
</dbReference>